<keyword evidence="5" id="KW-0007">Acetylation</keyword>
<dbReference type="EMBL" id="DSEC01000056">
    <property type="protein sequence ID" value="HER42974.1"/>
    <property type="molecule type" value="Genomic_DNA"/>
</dbReference>
<name>A0A7V2ATI7_UNCEI</name>
<keyword evidence="2" id="KW-0645">Protease</keyword>
<evidence type="ECO:0000256" key="7">
    <source>
        <dbReference type="ARBA" id="ARBA00032596"/>
    </source>
</evidence>
<evidence type="ECO:0000256" key="2">
    <source>
        <dbReference type="ARBA" id="ARBA00022670"/>
    </source>
</evidence>
<evidence type="ECO:0000256" key="8">
    <source>
        <dbReference type="ARBA" id="ARBA00045885"/>
    </source>
</evidence>
<dbReference type="PRINTS" id="PR00862">
    <property type="entry name" value="PROLIGOPTASE"/>
</dbReference>
<evidence type="ECO:0000256" key="4">
    <source>
        <dbReference type="ARBA" id="ARBA00022825"/>
    </source>
</evidence>
<dbReference type="InterPro" id="IPR002470">
    <property type="entry name" value="Peptidase_S9A"/>
</dbReference>
<evidence type="ECO:0000256" key="5">
    <source>
        <dbReference type="ARBA" id="ARBA00022990"/>
    </source>
</evidence>
<dbReference type="InterPro" id="IPR023302">
    <property type="entry name" value="Pept_S9A_N"/>
</dbReference>
<comment type="similarity">
    <text evidence="1">Belongs to the peptidase S9A family.</text>
</comment>
<organism evidence="11">
    <name type="scientific">Eiseniibacteriota bacterium</name>
    <dbReference type="NCBI Taxonomy" id="2212470"/>
    <lineage>
        <taxon>Bacteria</taxon>
        <taxon>Candidatus Eiseniibacteriota</taxon>
    </lineage>
</organism>
<evidence type="ECO:0000259" key="10">
    <source>
        <dbReference type="Pfam" id="PF02897"/>
    </source>
</evidence>
<proteinExistence type="inferred from homology"/>
<reference evidence="11" key="1">
    <citation type="journal article" date="2020" name="mSystems">
        <title>Genome- and Community-Level Interaction Insights into Carbon Utilization and Element Cycling Functions of Hydrothermarchaeota in Hydrothermal Sediment.</title>
        <authorList>
            <person name="Zhou Z."/>
            <person name="Liu Y."/>
            <person name="Xu W."/>
            <person name="Pan J."/>
            <person name="Luo Z.H."/>
            <person name="Li M."/>
        </authorList>
    </citation>
    <scope>NUCLEOTIDE SEQUENCE [LARGE SCALE GENOMIC DNA]</scope>
    <source>
        <strain evidence="11">SpSt-1233</strain>
    </source>
</reference>
<evidence type="ECO:0000259" key="9">
    <source>
        <dbReference type="Pfam" id="PF00326"/>
    </source>
</evidence>
<comment type="caution">
    <text evidence="11">The sequence shown here is derived from an EMBL/GenBank/DDBJ whole genome shotgun (WGS) entry which is preliminary data.</text>
</comment>
<dbReference type="InterPro" id="IPR011042">
    <property type="entry name" value="6-blade_b-propeller_TolB-like"/>
</dbReference>
<protein>
    <recommendedName>
        <fullName evidence="7">Acyl-peptide hydrolase</fullName>
    </recommendedName>
    <alternativeName>
        <fullName evidence="6">Acylaminoacyl-peptidase</fullName>
    </alternativeName>
</protein>
<evidence type="ECO:0000313" key="11">
    <source>
        <dbReference type="EMBL" id="HER42974.1"/>
    </source>
</evidence>
<sequence length="627" mass="69997">MKGRTLVAVLLLASMILPGCGGREARQYTIEQFLNTVSIFGASFSFDESKILFTSNETGIYNAYTIPVAGGEAEQVTHSTDNSVFAVSYFPEDDRMLYLSDSGGNEIYHIYMTGLDGASKDLTPFEGARSTFYSWSRDGRSFFFGCNRRDARFTDLYEMDLETFAPELVFENDGGYEIGDISNDKRYIALSKTITEHNSDIYLYDRKNKTTKHITAHEGDINNMPSGFTVDSKKLFFLTDEGSEFVYLKAYDISSGEAETVETAEWDISYSYVSWNGRYRVTAINNDARTEIRIHDLVTGGLVDLPEMPEGVITSVGISKSENLMSFYVNGSRSPSDLYVYDFRSGEYRKLTDSLNPEIDRRDLVDAEVVRYESFDGLEIPAIFYKPHGAGRGCRIPALVWVHGGPGGQARVGYSSFIQYLVNHGYAVLAVNNRGSSGYGKTFYKLDDLNHGKGDLDDCVEAKNHLASKGYIDEAGIGIGGGSYGGYMVLAALAFRPEEFAAGVDLFGISNWVRTLQSIPSWWESFREALYAELGNPETDEEYLRSISPLFHADKIVRPLMVLQGANDPRVLKAESDEIVEAVRANGVPVEYLVFEDEGHGFVKKENQIEGYRAILAFLDEHLKKTE</sequence>
<evidence type="ECO:0000256" key="1">
    <source>
        <dbReference type="ARBA" id="ARBA00005228"/>
    </source>
</evidence>
<dbReference type="SUPFAM" id="SSF82171">
    <property type="entry name" value="DPP6 N-terminal domain-like"/>
    <property type="match status" value="1"/>
</dbReference>
<dbReference type="AlphaFoldDB" id="A0A7V2ATI7"/>
<comment type="function">
    <text evidence="8">This enzyme catalyzes the hydrolysis of the N-terminal peptide bond of an N-acetylated peptide to generate an N-acetylated amino acid and a peptide with a free N-terminus. It preferentially cleaves off Ac-Ala, Ac-Met and Ac-Ser. Also, involved in the degradation of oxidized and glycated proteins.</text>
</comment>
<dbReference type="GO" id="GO:0004252">
    <property type="term" value="F:serine-type endopeptidase activity"/>
    <property type="evidence" value="ECO:0007669"/>
    <property type="project" value="InterPro"/>
</dbReference>
<evidence type="ECO:0000256" key="3">
    <source>
        <dbReference type="ARBA" id="ARBA00022801"/>
    </source>
</evidence>
<evidence type="ECO:0000256" key="6">
    <source>
        <dbReference type="ARBA" id="ARBA00032284"/>
    </source>
</evidence>
<dbReference type="Gene3D" id="2.120.10.30">
    <property type="entry name" value="TolB, C-terminal domain"/>
    <property type="match status" value="2"/>
</dbReference>
<feature type="domain" description="Peptidase S9A N-terminal" evidence="10">
    <location>
        <begin position="87"/>
        <end position="352"/>
    </location>
</feature>
<dbReference type="InterPro" id="IPR001375">
    <property type="entry name" value="Peptidase_S9_cat"/>
</dbReference>
<dbReference type="Pfam" id="PF00326">
    <property type="entry name" value="Peptidase_S9"/>
    <property type="match status" value="1"/>
</dbReference>
<dbReference type="SUPFAM" id="SSF53474">
    <property type="entry name" value="alpha/beta-Hydrolases"/>
    <property type="match status" value="1"/>
</dbReference>
<keyword evidence="3" id="KW-0378">Hydrolase</keyword>
<dbReference type="PANTHER" id="PTHR42776">
    <property type="entry name" value="SERINE PEPTIDASE S9 FAMILY MEMBER"/>
    <property type="match status" value="1"/>
</dbReference>
<keyword evidence="4" id="KW-0720">Serine protease</keyword>
<dbReference type="Gene3D" id="3.40.50.1820">
    <property type="entry name" value="alpha/beta hydrolase"/>
    <property type="match status" value="1"/>
</dbReference>
<accession>A0A7V2ATI7</accession>
<dbReference type="PANTHER" id="PTHR42776:SF27">
    <property type="entry name" value="DIPEPTIDYL PEPTIDASE FAMILY MEMBER 6"/>
    <property type="match status" value="1"/>
</dbReference>
<dbReference type="PROSITE" id="PS00708">
    <property type="entry name" value="PRO_ENDOPEP_SER"/>
    <property type="match status" value="1"/>
</dbReference>
<feature type="domain" description="Peptidase S9 prolyl oligopeptidase catalytic" evidence="9">
    <location>
        <begin position="415"/>
        <end position="625"/>
    </location>
</feature>
<dbReference type="InterPro" id="IPR029058">
    <property type="entry name" value="AB_hydrolase_fold"/>
</dbReference>
<dbReference type="GO" id="GO:0006508">
    <property type="term" value="P:proteolysis"/>
    <property type="evidence" value="ECO:0007669"/>
    <property type="project" value="UniProtKB-KW"/>
</dbReference>
<dbReference type="Proteomes" id="UP000886069">
    <property type="component" value="Unassembled WGS sequence"/>
</dbReference>
<dbReference type="InterPro" id="IPR002471">
    <property type="entry name" value="Pept_S9_AS"/>
</dbReference>
<dbReference type="Pfam" id="PF02897">
    <property type="entry name" value="Peptidase_S9_N"/>
    <property type="match status" value="1"/>
</dbReference>
<gene>
    <name evidence="11" type="ORF">ENO08_00760</name>
</gene>